<organism evidence="2 3">
    <name type="scientific">Dufourea novaeangliae</name>
    <name type="common">Sweat bee</name>
    <dbReference type="NCBI Taxonomy" id="178035"/>
    <lineage>
        <taxon>Eukaryota</taxon>
        <taxon>Metazoa</taxon>
        <taxon>Ecdysozoa</taxon>
        <taxon>Arthropoda</taxon>
        <taxon>Hexapoda</taxon>
        <taxon>Insecta</taxon>
        <taxon>Pterygota</taxon>
        <taxon>Neoptera</taxon>
        <taxon>Endopterygota</taxon>
        <taxon>Hymenoptera</taxon>
        <taxon>Apocrita</taxon>
        <taxon>Aculeata</taxon>
        <taxon>Apoidea</taxon>
        <taxon>Anthophila</taxon>
        <taxon>Halictidae</taxon>
        <taxon>Rophitinae</taxon>
        <taxon>Dufourea</taxon>
    </lineage>
</organism>
<evidence type="ECO:0000313" key="3">
    <source>
        <dbReference type="Proteomes" id="UP000076502"/>
    </source>
</evidence>
<sequence>MVSPTCRMQEVSPQGISQVLAIPEKPVPMERNRRDRKNEPLISDLGGDLSRRPRLSQPREGDRLEGGGLVCAILSDSVVPWPPGQTTGSLRETRVNASSISWAGIKKAKLNRCASDD</sequence>
<name>A0A154NWL4_DUFNO</name>
<evidence type="ECO:0000256" key="1">
    <source>
        <dbReference type="SAM" id="MobiDB-lite"/>
    </source>
</evidence>
<keyword evidence="3" id="KW-1185">Reference proteome</keyword>
<dbReference type="Proteomes" id="UP000076502">
    <property type="component" value="Unassembled WGS sequence"/>
</dbReference>
<protein>
    <submittedName>
        <fullName evidence="2">Uncharacterized protein</fullName>
    </submittedName>
</protein>
<proteinExistence type="predicted"/>
<evidence type="ECO:0000313" key="2">
    <source>
        <dbReference type="EMBL" id="KZC03942.1"/>
    </source>
</evidence>
<accession>A0A154NWL4</accession>
<dbReference type="AlphaFoldDB" id="A0A154NWL4"/>
<feature type="region of interest" description="Disordered" evidence="1">
    <location>
        <begin position="1"/>
        <end position="66"/>
    </location>
</feature>
<reference evidence="2 3" key="1">
    <citation type="submission" date="2015-07" db="EMBL/GenBank/DDBJ databases">
        <title>The genome of Dufourea novaeangliae.</title>
        <authorList>
            <person name="Pan H."/>
            <person name="Kapheim K."/>
        </authorList>
    </citation>
    <scope>NUCLEOTIDE SEQUENCE [LARGE SCALE GENOMIC DNA]</scope>
    <source>
        <strain evidence="2">0120121106</strain>
        <tissue evidence="2">Whole body</tissue>
    </source>
</reference>
<gene>
    <name evidence="2" type="ORF">WN55_00122</name>
</gene>
<feature type="compositionally biased region" description="Basic and acidic residues" evidence="1">
    <location>
        <begin position="27"/>
        <end position="39"/>
    </location>
</feature>
<dbReference type="EMBL" id="KQ434772">
    <property type="protein sequence ID" value="KZC03942.1"/>
    <property type="molecule type" value="Genomic_DNA"/>
</dbReference>